<dbReference type="InterPro" id="IPR000182">
    <property type="entry name" value="GNAT_dom"/>
</dbReference>
<evidence type="ECO:0000259" key="1">
    <source>
        <dbReference type="PROSITE" id="PS51186"/>
    </source>
</evidence>
<accession>A0AAE6G6M3</accession>
<evidence type="ECO:0000313" key="3">
    <source>
        <dbReference type="Proteomes" id="UP000320179"/>
    </source>
</evidence>
<proteinExistence type="predicted"/>
<dbReference type="PROSITE" id="PS51186">
    <property type="entry name" value="GNAT"/>
    <property type="match status" value="1"/>
</dbReference>
<dbReference type="InterPro" id="IPR016181">
    <property type="entry name" value="Acyl_CoA_acyltransferase"/>
</dbReference>
<gene>
    <name evidence="2" type="ORF">BHS09_35055</name>
</gene>
<name>A0AAE6G6M3_MYXXA</name>
<dbReference type="CDD" id="cd04301">
    <property type="entry name" value="NAT_SF"/>
    <property type="match status" value="1"/>
</dbReference>
<sequence length="291" mass="32127">MASKRVPSVTEIGPGNSGLQAAFCDYVPQVFTRADFRRWTQWGEWNDDYRAFAVVEDGRVLANASVTRMRLLLEGREVTGYQLGAVGSLPSERGRGLAREVMNAALAHCGDAPVLLFANKSVLEFYPRFGFEPRRQTLFSASHMARPGGTAAPRLDLAEADVRARLRMLSDEGLPVTERFGARGTASIASWYAANGFARPLRALSDEAWVFAEVEGETLFVDDIFARAPFDLRAALPRLIDRPISSIQFGFTPERWWPGAVEAGEDTEADLFVRGLTSPREANLLPVMART</sequence>
<dbReference type="GO" id="GO:0016747">
    <property type="term" value="F:acyltransferase activity, transferring groups other than amino-acyl groups"/>
    <property type="evidence" value="ECO:0007669"/>
    <property type="project" value="InterPro"/>
</dbReference>
<dbReference type="AlphaFoldDB" id="A0AAE6G6M3"/>
<dbReference type="RefSeq" id="WP_140795861.1">
    <property type="nucleotide sequence ID" value="NZ_CP017170.1"/>
</dbReference>
<dbReference type="EMBL" id="CP017174">
    <property type="protein sequence ID" value="QDE71787.1"/>
    <property type="molecule type" value="Genomic_DNA"/>
</dbReference>
<dbReference type="Proteomes" id="UP000320179">
    <property type="component" value="Chromosome"/>
</dbReference>
<reference evidence="2 3" key="1">
    <citation type="journal article" date="2019" name="Science">
        <title>Social genes are selection hotspots in kin groups of a soil microbe.</title>
        <authorList>
            <person name="Wielgoss S."/>
            <person name="Wolfensberger R."/>
            <person name="Sun L."/>
            <person name="Fiegna F."/>
            <person name="Velicer G.J."/>
        </authorList>
    </citation>
    <scope>NUCLEOTIDE SEQUENCE [LARGE SCALE GENOMIC DNA]</scope>
    <source>
        <strain evidence="2 3">MC3.5.9c15</strain>
    </source>
</reference>
<protein>
    <submittedName>
        <fullName evidence="2">GNAT family N-acetyltransferase</fullName>
    </submittedName>
</protein>
<dbReference type="Pfam" id="PF13527">
    <property type="entry name" value="Acetyltransf_9"/>
    <property type="match status" value="1"/>
</dbReference>
<evidence type="ECO:0000313" key="2">
    <source>
        <dbReference type="EMBL" id="QDE71787.1"/>
    </source>
</evidence>
<feature type="domain" description="N-acetyltransferase" evidence="1">
    <location>
        <begin position="10"/>
        <end position="149"/>
    </location>
</feature>
<dbReference type="Gene3D" id="3.40.630.30">
    <property type="match status" value="1"/>
</dbReference>
<dbReference type="SUPFAM" id="SSF55729">
    <property type="entry name" value="Acyl-CoA N-acyltransferases (Nat)"/>
    <property type="match status" value="1"/>
</dbReference>
<organism evidence="2 3">
    <name type="scientific">Myxococcus xanthus</name>
    <dbReference type="NCBI Taxonomy" id="34"/>
    <lineage>
        <taxon>Bacteria</taxon>
        <taxon>Pseudomonadati</taxon>
        <taxon>Myxococcota</taxon>
        <taxon>Myxococcia</taxon>
        <taxon>Myxococcales</taxon>
        <taxon>Cystobacterineae</taxon>
        <taxon>Myxococcaceae</taxon>
        <taxon>Myxococcus</taxon>
    </lineage>
</organism>